<dbReference type="Proteomes" id="UP000051380">
    <property type="component" value="Unassembled WGS sequence"/>
</dbReference>
<name>A0A0R3C492_9BRAD</name>
<proteinExistence type="predicted"/>
<accession>A0A0R3C492</accession>
<evidence type="ECO:0000313" key="2">
    <source>
        <dbReference type="Proteomes" id="UP000051380"/>
    </source>
</evidence>
<dbReference type="AlphaFoldDB" id="A0A0R3C492"/>
<dbReference type="EMBL" id="LJYF01000031">
    <property type="protein sequence ID" value="KRP92601.1"/>
    <property type="molecule type" value="Genomic_DNA"/>
</dbReference>
<evidence type="ECO:0000313" key="1">
    <source>
        <dbReference type="EMBL" id="KRP92601.1"/>
    </source>
</evidence>
<gene>
    <name evidence="1" type="ORF">AOQ72_31170</name>
</gene>
<organism evidence="1 2">
    <name type="scientific">Bradyrhizobium yuanmingense</name>
    <dbReference type="NCBI Taxonomy" id="108015"/>
    <lineage>
        <taxon>Bacteria</taxon>
        <taxon>Pseudomonadati</taxon>
        <taxon>Pseudomonadota</taxon>
        <taxon>Alphaproteobacteria</taxon>
        <taxon>Hyphomicrobiales</taxon>
        <taxon>Nitrobacteraceae</taxon>
        <taxon>Bradyrhizobium</taxon>
    </lineage>
</organism>
<comment type="caution">
    <text evidence="1">The sequence shown here is derived from an EMBL/GenBank/DDBJ whole genome shotgun (WGS) entry which is preliminary data.</text>
</comment>
<protein>
    <submittedName>
        <fullName evidence="1">Uncharacterized protein</fullName>
    </submittedName>
</protein>
<sequence>MHSKRHQRRRYAIVAQLSDPFVNIECCFRSTTTVIFAGLGIAENGERTVSLRSDDATTVLRHRAMPDLPQLAEEFGKVLGLDIPTQGG</sequence>
<reference evidence="1 2" key="1">
    <citation type="submission" date="2015-09" db="EMBL/GenBank/DDBJ databases">
        <title>Draft Genome Sequence of the Strain BR 3267 (Bradyrhizobium yuanmingense) recommended as inoculant for cowpea in Brazil.</title>
        <authorList>
            <person name="Simoes-Araujo J.L."/>
            <person name="Zilli J.E."/>
        </authorList>
    </citation>
    <scope>NUCLEOTIDE SEQUENCE [LARGE SCALE GENOMIC DNA]</scope>
    <source>
        <strain evidence="1 2">BR3267</strain>
    </source>
</reference>